<evidence type="ECO:0000313" key="1">
    <source>
        <dbReference type="EMBL" id="KAF0036398.1"/>
    </source>
</evidence>
<gene>
    <name evidence="1" type="ORF">F2P81_011710</name>
</gene>
<comment type="caution">
    <text evidence="1">The sequence shown here is derived from an EMBL/GenBank/DDBJ whole genome shotgun (WGS) entry which is preliminary data.</text>
</comment>
<protein>
    <submittedName>
        <fullName evidence="1">Uncharacterized protein</fullName>
    </submittedName>
</protein>
<proteinExistence type="predicted"/>
<evidence type="ECO:0000313" key="2">
    <source>
        <dbReference type="Proteomes" id="UP000438429"/>
    </source>
</evidence>
<name>A0A6A4SWD2_SCOMX</name>
<organism evidence="1 2">
    <name type="scientific">Scophthalmus maximus</name>
    <name type="common">Turbot</name>
    <name type="synonym">Psetta maxima</name>
    <dbReference type="NCBI Taxonomy" id="52904"/>
    <lineage>
        <taxon>Eukaryota</taxon>
        <taxon>Metazoa</taxon>
        <taxon>Chordata</taxon>
        <taxon>Craniata</taxon>
        <taxon>Vertebrata</taxon>
        <taxon>Euteleostomi</taxon>
        <taxon>Actinopterygii</taxon>
        <taxon>Neopterygii</taxon>
        <taxon>Teleostei</taxon>
        <taxon>Neoteleostei</taxon>
        <taxon>Acanthomorphata</taxon>
        <taxon>Carangaria</taxon>
        <taxon>Pleuronectiformes</taxon>
        <taxon>Pleuronectoidei</taxon>
        <taxon>Scophthalmidae</taxon>
        <taxon>Scophthalmus</taxon>
    </lineage>
</organism>
<sequence>MFSNLVNARLGRILYICVCSPQQNPFYYQIMGIRSFPCGNVQRERKQLLQCEEEESGSKKAAVLSSCRPRQMRDTEAVNLTESYSAAVNIMHKKLPSFNNAEYSVPYSSGDDEIHIFGFRMNDVYEVTNNITFMKNQLKEPSFVYTKDVYTSVFLFSTDV</sequence>
<dbReference type="Proteomes" id="UP000438429">
    <property type="component" value="Unassembled WGS sequence"/>
</dbReference>
<accession>A0A6A4SWD2</accession>
<dbReference type="AlphaFoldDB" id="A0A6A4SWD2"/>
<dbReference type="EMBL" id="VEVO01000010">
    <property type="protein sequence ID" value="KAF0036398.1"/>
    <property type="molecule type" value="Genomic_DNA"/>
</dbReference>
<reference evidence="1 2" key="1">
    <citation type="submission" date="2019-06" db="EMBL/GenBank/DDBJ databases">
        <title>Draft genomes of female and male turbot (Scophthalmus maximus).</title>
        <authorList>
            <person name="Xu H."/>
            <person name="Xu X.-W."/>
            <person name="Shao C."/>
            <person name="Chen S."/>
        </authorList>
    </citation>
    <scope>NUCLEOTIDE SEQUENCE [LARGE SCALE GENOMIC DNA]</scope>
    <source>
        <strain evidence="1">Ysfricsl-2016a</strain>
        <tissue evidence="1">Blood</tissue>
    </source>
</reference>